<organism evidence="2">
    <name type="scientific">Guillardia theta (strain CCMP2712)</name>
    <name type="common">Cryptophyte</name>
    <dbReference type="NCBI Taxonomy" id="905079"/>
    <lineage>
        <taxon>Eukaryota</taxon>
        <taxon>Cryptophyceae</taxon>
        <taxon>Pyrenomonadales</taxon>
        <taxon>Geminigeraceae</taxon>
        <taxon>Guillardia</taxon>
    </lineage>
</organism>
<sequence>MDISVAEPTESKSGVKGRCQSISSKRRRKIRLITPEVLRQFNEAYDRNGECAANSEYEIQKRKDEKVPFSTSNSGEEGIAVISSSRPINKEIAQEYSLWCENFLDNFPILYQSLQLQNGRSDALAFISQIFRTSEQKAKQGTKRLGPSNWADAPA</sequence>
<protein>
    <submittedName>
        <fullName evidence="2 3">Uncharacterized protein</fullName>
    </submittedName>
</protein>
<proteinExistence type="predicted"/>
<feature type="region of interest" description="Disordered" evidence="1">
    <location>
        <begin position="1"/>
        <end position="22"/>
    </location>
</feature>
<dbReference type="AlphaFoldDB" id="L1K1H8"/>
<gene>
    <name evidence="2" type="ORF">GUITHDRAFT_150003</name>
</gene>
<accession>L1K1H8</accession>
<keyword evidence="4" id="KW-1185">Reference proteome</keyword>
<evidence type="ECO:0000256" key="1">
    <source>
        <dbReference type="SAM" id="MobiDB-lite"/>
    </source>
</evidence>
<reference evidence="3" key="3">
    <citation type="submission" date="2016-03" db="UniProtKB">
        <authorList>
            <consortium name="EnsemblProtists"/>
        </authorList>
    </citation>
    <scope>IDENTIFICATION</scope>
</reference>
<dbReference type="EMBL" id="JH992967">
    <property type="protein sequence ID" value="EKX54414.1"/>
    <property type="molecule type" value="Genomic_DNA"/>
</dbReference>
<dbReference type="EnsemblProtists" id="EKX54414">
    <property type="protein sequence ID" value="EKX54414"/>
    <property type="gene ID" value="GUITHDRAFT_150003"/>
</dbReference>
<dbReference type="PaxDb" id="55529-EKX54414"/>
<dbReference type="HOGENOM" id="CLU_1700144_0_0_1"/>
<reference evidence="4" key="2">
    <citation type="submission" date="2012-11" db="EMBL/GenBank/DDBJ databases">
        <authorList>
            <person name="Kuo A."/>
            <person name="Curtis B.A."/>
            <person name="Tanifuji G."/>
            <person name="Burki F."/>
            <person name="Gruber A."/>
            <person name="Irimia M."/>
            <person name="Maruyama S."/>
            <person name="Arias M.C."/>
            <person name="Ball S.G."/>
            <person name="Gile G.H."/>
            <person name="Hirakawa Y."/>
            <person name="Hopkins J.F."/>
            <person name="Rensing S.A."/>
            <person name="Schmutz J."/>
            <person name="Symeonidi A."/>
            <person name="Elias M."/>
            <person name="Eveleigh R.J."/>
            <person name="Herman E.K."/>
            <person name="Klute M.J."/>
            <person name="Nakayama T."/>
            <person name="Obornik M."/>
            <person name="Reyes-Prieto A."/>
            <person name="Armbrust E.V."/>
            <person name="Aves S.J."/>
            <person name="Beiko R.G."/>
            <person name="Coutinho P."/>
            <person name="Dacks J.B."/>
            <person name="Durnford D.G."/>
            <person name="Fast N.M."/>
            <person name="Green B.R."/>
            <person name="Grisdale C."/>
            <person name="Hempe F."/>
            <person name="Henrissat B."/>
            <person name="Hoppner M.P."/>
            <person name="Ishida K.-I."/>
            <person name="Kim E."/>
            <person name="Koreny L."/>
            <person name="Kroth P.G."/>
            <person name="Liu Y."/>
            <person name="Malik S.-B."/>
            <person name="Maier U.G."/>
            <person name="McRose D."/>
            <person name="Mock T."/>
            <person name="Neilson J.A."/>
            <person name="Onodera N.T."/>
            <person name="Poole A.M."/>
            <person name="Pritham E.J."/>
            <person name="Richards T.A."/>
            <person name="Rocap G."/>
            <person name="Roy S.W."/>
            <person name="Sarai C."/>
            <person name="Schaack S."/>
            <person name="Shirato S."/>
            <person name="Slamovits C.H."/>
            <person name="Spencer D.F."/>
            <person name="Suzuki S."/>
            <person name="Worden A.Z."/>
            <person name="Zauner S."/>
            <person name="Barry K."/>
            <person name="Bell C."/>
            <person name="Bharti A.K."/>
            <person name="Crow J.A."/>
            <person name="Grimwood J."/>
            <person name="Kramer R."/>
            <person name="Lindquist E."/>
            <person name="Lucas S."/>
            <person name="Salamov A."/>
            <person name="McFadden G.I."/>
            <person name="Lane C.E."/>
            <person name="Keeling P.J."/>
            <person name="Gray M.W."/>
            <person name="Grigoriev I.V."/>
            <person name="Archibald J.M."/>
        </authorList>
    </citation>
    <scope>NUCLEOTIDE SEQUENCE</scope>
    <source>
        <strain evidence="4">CCMP2712</strain>
    </source>
</reference>
<evidence type="ECO:0000313" key="2">
    <source>
        <dbReference type="EMBL" id="EKX54414.1"/>
    </source>
</evidence>
<dbReference type="Proteomes" id="UP000011087">
    <property type="component" value="Unassembled WGS sequence"/>
</dbReference>
<feature type="non-terminal residue" evidence="2">
    <location>
        <position position="155"/>
    </location>
</feature>
<dbReference type="KEGG" id="gtt:GUITHDRAFT_150003"/>
<reference evidence="2 4" key="1">
    <citation type="journal article" date="2012" name="Nature">
        <title>Algal genomes reveal evolutionary mosaicism and the fate of nucleomorphs.</title>
        <authorList>
            <consortium name="DOE Joint Genome Institute"/>
            <person name="Curtis B.A."/>
            <person name="Tanifuji G."/>
            <person name="Burki F."/>
            <person name="Gruber A."/>
            <person name="Irimia M."/>
            <person name="Maruyama S."/>
            <person name="Arias M.C."/>
            <person name="Ball S.G."/>
            <person name="Gile G.H."/>
            <person name="Hirakawa Y."/>
            <person name="Hopkins J.F."/>
            <person name="Kuo A."/>
            <person name="Rensing S.A."/>
            <person name="Schmutz J."/>
            <person name="Symeonidi A."/>
            <person name="Elias M."/>
            <person name="Eveleigh R.J."/>
            <person name="Herman E.K."/>
            <person name="Klute M.J."/>
            <person name="Nakayama T."/>
            <person name="Obornik M."/>
            <person name="Reyes-Prieto A."/>
            <person name="Armbrust E.V."/>
            <person name="Aves S.J."/>
            <person name="Beiko R.G."/>
            <person name="Coutinho P."/>
            <person name="Dacks J.B."/>
            <person name="Durnford D.G."/>
            <person name="Fast N.M."/>
            <person name="Green B.R."/>
            <person name="Grisdale C.J."/>
            <person name="Hempel F."/>
            <person name="Henrissat B."/>
            <person name="Hoppner M.P."/>
            <person name="Ishida K."/>
            <person name="Kim E."/>
            <person name="Koreny L."/>
            <person name="Kroth P.G."/>
            <person name="Liu Y."/>
            <person name="Malik S.B."/>
            <person name="Maier U.G."/>
            <person name="McRose D."/>
            <person name="Mock T."/>
            <person name="Neilson J.A."/>
            <person name="Onodera N.T."/>
            <person name="Poole A.M."/>
            <person name="Pritham E.J."/>
            <person name="Richards T.A."/>
            <person name="Rocap G."/>
            <person name="Roy S.W."/>
            <person name="Sarai C."/>
            <person name="Schaack S."/>
            <person name="Shirato S."/>
            <person name="Slamovits C.H."/>
            <person name="Spencer D.F."/>
            <person name="Suzuki S."/>
            <person name="Worden A.Z."/>
            <person name="Zauner S."/>
            <person name="Barry K."/>
            <person name="Bell C."/>
            <person name="Bharti A.K."/>
            <person name="Crow J.A."/>
            <person name="Grimwood J."/>
            <person name="Kramer R."/>
            <person name="Lindquist E."/>
            <person name="Lucas S."/>
            <person name="Salamov A."/>
            <person name="McFadden G.I."/>
            <person name="Lane C.E."/>
            <person name="Keeling P.J."/>
            <person name="Gray M.W."/>
            <person name="Grigoriev I.V."/>
            <person name="Archibald J.M."/>
        </authorList>
    </citation>
    <scope>NUCLEOTIDE SEQUENCE</scope>
    <source>
        <strain evidence="2 4">CCMP2712</strain>
    </source>
</reference>
<dbReference type="GeneID" id="17311160"/>
<evidence type="ECO:0000313" key="3">
    <source>
        <dbReference type="EnsemblProtists" id="EKX54414"/>
    </source>
</evidence>
<name>L1K1H8_GUITC</name>
<dbReference type="RefSeq" id="XP_005841394.1">
    <property type="nucleotide sequence ID" value="XM_005841337.1"/>
</dbReference>
<evidence type="ECO:0000313" key="4">
    <source>
        <dbReference type="Proteomes" id="UP000011087"/>
    </source>
</evidence>